<evidence type="ECO:0008006" key="3">
    <source>
        <dbReference type="Google" id="ProtNLM"/>
    </source>
</evidence>
<name>X0UFV6_9ZZZZ</name>
<accession>X0UFV6</accession>
<feature type="non-terminal residue" evidence="2">
    <location>
        <position position="168"/>
    </location>
</feature>
<gene>
    <name evidence="2" type="ORF">S01H1_36454</name>
</gene>
<dbReference type="Gene3D" id="2.160.20.110">
    <property type="match status" value="1"/>
</dbReference>
<feature type="region of interest" description="Disordered" evidence="1">
    <location>
        <begin position="1"/>
        <end position="21"/>
    </location>
</feature>
<dbReference type="AlphaFoldDB" id="X0UFV6"/>
<organism evidence="2">
    <name type="scientific">marine sediment metagenome</name>
    <dbReference type="NCBI Taxonomy" id="412755"/>
    <lineage>
        <taxon>unclassified sequences</taxon>
        <taxon>metagenomes</taxon>
        <taxon>ecological metagenomes</taxon>
    </lineage>
</organism>
<sequence>MASASVSAYSGGDGSAENPYRIATPNDLNEIGANPDDWDAHFVMVNDVNLADYAGTEFNIIGYWKDWDDPENEPFTGVFDGNGHTISNFTYTTDADGIGLFAHIDDVNSQIKDLTLIDPNVDAGTGKNVGCLVGLLGDGMIFCCGVAGGSVTGDDNIGGLVGGNKGCT</sequence>
<reference evidence="2" key="1">
    <citation type="journal article" date="2014" name="Front. Microbiol.">
        <title>High frequency of phylogenetically diverse reductive dehalogenase-homologous genes in deep subseafloor sedimentary metagenomes.</title>
        <authorList>
            <person name="Kawai M."/>
            <person name="Futagami T."/>
            <person name="Toyoda A."/>
            <person name="Takaki Y."/>
            <person name="Nishi S."/>
            <person name="Hori S."/>
            <person name="Arai W."/>
            <person name="Tsubouchi T."/>
            <person name="Morono Y."/>
            <person name="Uchiyama I."/>
            <person name="Ito T."/>
            <person name="Fujiyama A."/>
            <person name="Inagaki F."/>
            <person name="Takami H."/>
        </authorList>
    </citation>
    <scope>NUCLEOTIDE SEQUENCE</scope>
    <source>
        <strain evidence="2">Expedition CK06-06</strain>
    </source>
</reference>
<evidence type="ECO:0000313" key="2">
    <source>
        <dbReference type="EMBL" id="GAG04619.1"/>
    </source>
</evidence>
<evidence type="ECO:0000256" key="1">
    <source>
        <dbReference type="SAM" id="MobiDB-lite"/>
    </source>
</evidence>
<dbReference type="EMBL" id="BARS01022840">
    <property type="protein sequence ID" value="GAG04619.1"/>
    <property type="molecule type" value="Genomic_DNA"/>
</dbReference>
<proteinExistence type="predicted"/>
<comment type="caution">
    <text evidence="2">The sequence shown here is derived from an EMBL/GenBank/DDBJ whole genome shotgun (WGS) entry which is preliminary data.</text>
</comment>
<protein>
    <recommendedName>
        <fullName evidence="3">GLUG domain-containing protein</fullName>
    </recommendedName>
</protein>